<dbReference type="Proteomes" id="UP000623129">
    <property type="component" value="Unassembled WGS sequence"/>
</dbReference>
<dbReference type="PROSITE" id="PS51126">
    <property type="entry name" value="DILUTE"/>
    <property type="match status" value="1"/>
</dbReference>
<protein>
    <submittedName>
        <fullName evidence="3">Myosin-15</fullName>
    </submittedName>
</protein>
<evidence type="ECO:0000259" key="2">
    <source>
        <dbReference type="PROSITE" id="PS51126"/>
    </source>
</evidence>
<dbReference type="PANTHER" id="PTHR16027">
    <property type="entry name" value="DILUTE DOMAIN-CONTAINING PROTEIN YPR089W"/>
    <property type="match status" value="1"/>
</dbReference>
<organism evidence="3 4">
    <name type="scientific">Carex littledalei</name>
    <dbReference type="NCBI Taxonomy" id="544730"/>
    <lineage>
        <taxon>Eukaryota</taxon>
        <taxon>Viridiplantae</taxon>
        <taxon>Streptophyta</taxon>
        <taxon>Embryophyta</taxon>
        <taxon>Tracheophyta</taxon>
        <taxon>Spermatophyta</taxon>
        <taxon>Magnoliopsida</taxon>
        <taxon>Liliopsida</taxon>
        <taxon>Poales</taxon>
        <taxon>Cyperaceae</taxon>
        <taxon>Cyperoideae</taxon>
        <taxon>Cariceae</taxon>
        <taxon>Carex</taxon>
        <taxon>Carex subgen. Euthyceras</taxon>
    </lineage>
</organism>
<evidence type="ECO:0000256" key="1">
    <source>
        <dbReference type="SAM" id="Coils"/>
    </source>
</evidence>
<proteinExistence type="predicted"/>
<comment type="caution">
    <text evidence="3">The sequence shown here is derived from an EMBL/GenBank/DDBJ whole genome shotgun (WGS) entry which is preliminary data.</text>
</comment>
<name>A0A833VK97_9POAL</name>
<sequence length="445" mass="50974">MEDELLKTQKSSHENMKKLNDLESRYSHLCRNFENLELKHTSLEEENQILRQRALSLSPRGLSVAIRPFSEVIWHTESSPTFKMLPVPHNLLDTRRSKIAAERHEEYQDLLKRCIKEELGFNEGKPMAACLMYKCLLHWGVFEAERTTIFDFIIASINSVLKVESEKDVLPYWLANASALLCLLQRNLRSSNSGPPVLIGRTLPAPKAIRSKSGRRTGPPNEWAEKQPLSSHWDHIINFLDSLMERLRNNYVPSFFVRKLITQVFSFINIQLFNSLLLRRECCTFSNGEYVKSGLQVLEKWIADATEEYAGAAGDELNYIRQAVGFLILPQKRKKTLEEIKQEICSALSVRQIYRICTMYWDDKYGAQSVSTEVVATMRDMVNKESQNLLSNSFLLDDDLSIPFSAEEISKSVPVLDPSNIEPPPSFRPIQAAQFLIQHLDPPAA</sequence>
<dbReference type="Pfam" id="PF01843">
    <property type="entry name" value="DIL"/>
    <property type="match status" value="1"/>
</dbReference>
<dbReference type="SMART" id="SM01132">
    <property type="entry name" value="DIL"/>
    <property type="match status" value="1"/>
</dbReference>
<dbReference type="AlphaFoldDB" id="A0A833VK97"/>
<keyword evidence="1" id="KW-0175">Coiled coil</keyword>
<reference evidence="3" key="1">
    <citation type="submission" date="2020-01" db="EMBL/GenBank/DDBJ databases">
        <title>Genome sequence of Kobresia littledalei, the first chromosome-level genome in the family Cyperaceae.</title>
        <authorList>
            <person name="Qu G."/>
        </authorList>
    </citation>
    <scope>NUCLEOTIDE SEQUENCE</scope>
    <source>
        <strain evidence="3">C.B.Clarke</strain>
        <tissue evidence="3">Leaf</tissue>
    </source>
</reference>
<dbReference type="InterPro" id="IPR002710">
    <property type="entry name" value="Dilute_dom"/>
</dbReference>
<accession>A0A833VK97</accession>
<evidence type="ECO:0000313" key="4">
    <source>
        <dbReference type="Proteomes" id="UP000623129"/>
    </source>
</evidence>
<evidence type="ECO:0000313" key="3">
    <source>
        <dbReference type="EMBL" id="KAF3326548.1"/>
    </source>
</evidence>
<dbReference type="PANTHER" id="PTHR16027:SF6">
    <property type="entry name" value="DILUTE DOMAIN-CONTAINING PROTEIN"/>
    <property type="match status" value="1"/>
</dbReference>
<keyword evidence="4" id="KW-1185">Reference proteome</keyword>
<dbReference type="InterPro" id="IPR052072">
    <property type="entry name" value="Vascular_dev_regulator"/>
</dbReference>
<dbReference type="OrthoDB" id="622658at2759"/>
<feature type="domain" description="Dilute" evidence="2">
    <location>
        <begin position="151"/>
        <end position="384"/>
    </location>
</feature>
<feature type="coiled-coil region" evidence="1">
    <location>
        <begin position="19"/>
        <end position="53"/>
    </location>
</feature>
<gene>
    <name evidence="3" type="ORF">FCM35_KLT08178</name>
</gene>
<dbReference type="EMBL" id="SWLB01000018">
    <property type="protein sequence ID" value="KAF3326548.1"/>
    <property type="molecule type" value="Genomic_DNA"/>
</dbReference>